<evidence type="ECO:0000313" key="4">
    <source>
        <dbReference type="EMBL" id="QDT17326.1"/>
    </source>
</evidence>
<feature type="region of interest" description="Disordered" evidence="2">
    <location>
        <begin position="465"/>
        <end position="598"/>
    </location>
</feature>
<dbReference type="KEGG" id="acaf:CA12_34460"/>
<dbReference type="Proteomes" id="UP000318741">
    <property type="component" value="Chromosome"/>
</dbReference>
<feature type="compositionally biased region" description="Gly residues" evidence="2">
    <location>
        <begin position="339"/>
        <end position="355"/>
    </location>
</feature>
<evidence type="ECO:0000256" key="2">
    <source>
        <dbReference type="SAM" id="MobiDB-lite"/>
    </source>
</evidence>
<feature type="compositionally biased region" description="Low complexity" evidence="2">
    <location>
        <begin position="513"/>
        <end position="552"/>
    </location>
</feature>
<organism evidence="4 5">
    <name type="scientific">Alienimonas californiensis</name>
    <dbReference type="NCBI Taxonomy" id="2527989"/>
    <lineage>
        <taxon>Bacteria</taxon>
        <taxon>Pseudomonadati</taxon>
        <taxon>Planctomycetota</taxon>
        <taxon>Planctomycetia</taxon>
        <taxon>Planctomycetales</taxon>
        <taxon>Planctomycetaceae</taxon>
        <taxon>Alienimonas</taxon>
    </lineage>
</organism>
<feature type="compositionally biased region" description="Gly residues" evidence="2">
    <location>
        <begin position="553"/>
        <end position="570"/>
    </location>
</feature>
<feature type="coiled-coil region" evidence="1">
    <location>
        <begin position="108"/>
        <end position="135"/>
    </location>
</feature>
<feature type="region of interest" description="Disordered" evidence="2">
    <location>
        <begin position="39"/>
        <end position="69"/>
    </location>
</feature>
<sequence length="687" mass="67226">MRRASGPNVSLFPFLTVLLCASGTLIVLLIALSQHVRDTPPAPTAAAEPPEPAAPVVTVTEPPPEPLLAPVPAPPPEPILPKLPPGPPRVVRLPYEGPDPGEPLRRRLASARTAAAELTARLDAATLRRRDAEAKIEAARFAAAEAAAAVASAGARLASLEQVRDSGAAAAARATAEVAEFQSAVAAAKEDDSPRALLPVVRTPDGVTADRPILVECIAAGARLRPYGVTVPVGAAGPAPTGVAPVVAGVQAASAATGESYVLLIVRPDGLPAFYQVAGALTAAGIRFGYELLDEDAEIAWGEATPETSGTVAVAVRDALQRLPAPLPGEDDPRFVGAGFPGASGPAGQGGGGSPPGLPGPGLPGVAGAGRPGPPGGAPLSGAPDDPFAGGRAGAAAAGRPDLSKAFPAGSPADRLNIIGSTPAVAAQPFNPAGGRFPAAAGGSGGVTPPGGAAIGAAAPPPVPAGADGVAPGEGVAGMNAPPADARPAGARPAGASPGGASPEGTASTDSPAEAAMQALAAPATGAETADGGASGGSSSASAGGSSSSSAGGASGSGGAAGGASGGAAGGEPSEGSKSRSFGERGGTPERDTRIRFNVRTPATLAASHLWINGHWAPLPDDNDRLIATLKQEFDRRLADRGEPPTGFRWSPELRLSVRPEGRGQVERFIEAAERAGATVKIEGGTR</sequence>
<name>A0A517PD78_9PLAN</name>
<dbReference type="EMBL" id="CP036265">
    <property type="protein sequence ID" value="QDT17326.1"/>
    <property type="molecule type" value="Genomic_DNA"/>
</dbReference>
<keyword evidence="3" id="KW-0812">Transmembrane</keyword>
<gene>
    <name evidence="4" type="ORF">CA12_34460</name>
</gene>
<feature type="compositionally biased region" description="Basic and acidic residues" evidence="2">
    <location>
        <begin position="575"/>
        <end position="595"/>
    </location>
</feature>
<keyword evidence="3" id="KW-0472">Membrane</keyword>
<feature type="compositionally biased region" description="Low complexity" evidence="2">
    <location>
        <begin position="44"/>
        <end position="60"/>
    </location>
</feature>
<protein>
    <submittedName>
        <fullName evidence="4">Uncharacterized protein</fullName>
    </submittedName>
</protein>
<feature type="compositionally biased region" description="Low complexity" evidence="2">
    <location>
        <begin position="465"/>
        <end position="503"/>
    </location>
</feature>
<dbReference type="AlphaFoldDB" id="A0A517PD78"/>
<dbReference type="RefSeq" id="WP_145360208.1">
    <property type="nucleotide sequence ID" value="NZ_CP036265.1"/>
</dbReference>
<feature type="transmembrane region" description="Helical" evidence="3">
    <location>
        <begin position="12"/>
        <end position="32"/>
    </location>
</feature>
<accession>A0A517PD78</accession>
<evidence type="ECO:0000313" key="5">
    <source>
        <dbReference type="Proteomes" id="UP000318741"/>
    </source>
</evidence>
<proteinExistence type="predicted"/>
<keyword evidence="1" id="KW-0175">Coiled coil</keyword>
<evidence type="ECO:0000256" key="1">
    <source>
        <dbReference type="SAM" id="Coils"/>
    </source>
</evidence>
<dbReference type="OrthoDB" id="233190at2"/>
<feature type="region of interest" description="Disordered" evidence="2">
    <location>
        <begin position="324"/>
        <end position="409"/>
    </location>
</feature>
<keyword evidence="5" id="KW-1185">Reference proteome</keyword>
<keyword evidence="3" id="KW-1133">Transmembrane helix</keyword>
<feature type="compositionally biased region" description="Low complexity" evidence="2">
    <location>
        <begin position="378"/>
        <end position="401"/>
    </location>
</feature>
<reference evidence="4 5" key="1">
    <citation type="submission" date="2019-02" db="EMBL/GenBank/DDBJ databases">
        <title>Deep-cultivation of Planctomycetes and their phenomic and genomic characterization uncovers novel biology.</title>
        <authorList>
            <person name="Wiegand S."/>
            <person name="Jogler M."/>
            <person name="Boedeker C."/>
            <person name="Pinto D."/>
            <person name="Vollmers J."/>
            <person name="Rivas-Marin E."/>
            <person name="Kohn T."/>
            <person name="Peeters S.H."/>
            <person name="Heuer A."/>
            <person name="Rast P."/>
            <person name="Oberbeckmann S."/>
            <person name="Bunk B."/>
            <person name="Jeske O."/>
            <person name="Meyerdierks A."/>
            <person name="Storesund J.E."/>
            <person name="Kallscheuer N."/>
            <person name="Luecker S."/>
            <person name="Lage O.M."/>
            <person name="Pohl T."/>
            <person name="Merkel B.J."/>
            <person name="Hornburger P."/>
            <person name="Mueller R.-W."/>
            <person name="Bruemmer F."/>
            <person name="Labrenz M."/>
            <person name="Spormann A.M."/>
            <person name="Op den Camp H."/>
            <person name="Overmann J."/>
            <person name="Amann R."/>
            <person name="Jetten M.S.M."/>
            <person name="Mascher T."/>
            <person name="Medema M.H."/>
            <person name="Devos D.P."/>
            <person name="Kaster A.-K."/>
            <person name="Ovreas L."/>
            <person name="Rohde M."/>
            <person name="Galperin M.Y."/>
            <person name="Jogler C."/>
        </authorList>
    </citation>
    <scope>NUCLEOTIDE SEQUENCE [LARGE SCALE GENOMIC DNA]</scope>
    <source>
        <strain evidence="4 5">CA12</strain>
    </source>
</reference>
<evidence type="ECO:0000256" key="3">
    <source>
        <dbReference type="SAM" id="Phobius"/>
    </source>
</evidence>